<evidence type="ECO:0000313" key="6">
    <source>
        <dbReference type="Proteomes" id="UP000019151"/>
    </source>
</evidence>
<keyword evidence="6" id="KW-1185">Reference proteome</keyword>
<dbReference type="Proteomes" id="UP000019151">
    <property type="component" value="Plasmid 1"/>
</dbReference>
<evidence type="ECO:0000256" key="2">
    <source>
        <dbReference type="ARBA" id="ARBA00023315"/>
    </source>
</evidence>
<dbReference type="EMBL" id="CP007129">
    <property type="protein sequence ID" value="AHG92785.1"/>
    <property type="molecule type" value="Genomic_DNA"/>
</dbReference>
<reference evidence="5 6" key="1">
    <citation type="journal article" date="2014" name="Genome Announc.">
        <title>Genome Sequence and Methylome of Soil Bacterium Gemmatirosa kalamazoonensis KBS708T, a Member of the Rarely Cultivated Gemmatimonadetes Phylum.</title>
        <authorList>
            <person name="Debruyn J.M."/>
            <person name="Radosevich M."/>
            <person name="Wommack K.E."/>
            <person name="Polson S.W."/>
            <person name="Hauser L.J."/>
            <person name="Fawaz M.N."/>
            <person name="Korlach J."/>
            <person name="Tsai Y.C."/>
        </authorList>
    </citation>
    <scope>NUCLEOTIDE SEQUENCE [LARGE SCALE GENOMIC DNA]</scope>
    <source>
        <strain evidence="5 6">KBS708</strain>
        <plasmid evidence="6">Plasmid 1</plasmid>
    </source>
</reference>
<protein>
    <submittedName>
        <fullName evidence="5">GCN5-related N-acetyltransferase</fullName>
    </submittedName>
</protein>
<geneLocation type="plasmid" evidence="5 6">
    <name>1</name>
</geneLocation>
<keyword evidence="5" id="KW-0614">Plasmid</keyword>
<feature type="domain" description="N-acetyltransferase" evidence="4">
    <location>
        <begin position="14"/>
        <end position="153"/>
    </location>
</feature>
<dbReference type="InterPro" id="IPR050832">
    <property type="entry name" value="Bact_Acetyltransf"/>
</dbReference>
<sequence length="153" mass="15834">MRIETVSTDDTDSVVVRDVTAADAAAVAALLTELGHPTDEAPLPARLDALRAEGGAAWLALDAAGEPLGLMTIAAHAVLHAAGPVALITALVVTRAARGRGVGRRLVDDAKRWAAARGCVRLTVTSGEQRADAHAFYPACGLAYTGRRFTTPI</sequence>
<name>W0RR53_9BACT</name>
<accession>W0RR53</accession>
<dbReference type="HOGENOM" id="CLU_013985_36_4_0"/>
<organism evidence="5 6">
    <name type="scientific">Gemmatirosa kalamazoonensis</name>
    <dbReference type="NCBI Taxonomy" id="861299"/>
    <lineage>
        <taxon>Bacteria</taxon>
        <taxon>Pseudomonadati</taxon>
        <taxon>Gemmatimonadota</taxon>
        <taxon>Gemmatimonadia</taxon>
        <taxon>Gemmatimonadales</taxon>
        <taxon>Gemmatimonadaceae</taxon>
        <taxon>Gemmatirosa</taxon>
    </lineage>
</organism>
<keyword evidence="2" id="KW-0012">Acyltransferase</keyword>
<evidence type="ECO:0000259" key="4">
    <source>
        <dbReference type="PROSITE" id="PS51186"/>
    </source>
</evidence>
<dbReference type="AlphaFoldDB" id="W0RR53"/>
<evidence type="ECO:0000256" key="3">
    <source>
        <dbReference type="SAM" id="Phobius"/>
    </source>
</evidence>
<dbReference type="SUPFAM" id="SSF55729">
    <property type="entry name" value="Acyl-CoA N-acyltransferases (Nat)"/>
    <property type="match status" value="1"/>
</dbReference>
<keyword evidence="3" id="KW-0812">Transmembrane</keyword>
<dbReference type="RefSeq" id="WP_025414112.1">
    <property type="nucleotide sequence ID" value="NZ_CP007129.1"/>
</dbReference>
<dbReference type="KEGG" id="gba:J421_5250"/>
<dbReference type="PANTHER" id="PTHR43877">
    <property type="entry name" value="AMINOALKYLPHOSPHONATE N-ACETYLTRANSFERASE-RELATED-RELATED"/>
    <property type="match status" value="1"/>
</dbReference>
<dbReference type="GO" id="GO:0016747">
    <property type="term" value="F:acyltransferase activity, transferring groups other than amino-acyl groups"/>
    <property type="evidence" value="ECO:0007669"/>
    <property type="project" value="InterPro"/>
</dbReference>
<dbReference type="Pfam" id="PF00583">
    <property type="entry name" value="Acetyltransf_1"/>
    <property type="match status" value="1"/>
</dbReference>
<dbReference type="InParanoid" id="W0RR53"/>
<dbReference type="OrthoDB" id="9789603at2"/>
<feature type="transmembrane region" description="Helical" evidence="3">
    <location>
        <begin position="68"/>
        <end position="94"/>
    </location>
</feature>
<keyword evidence="1 5" id="KW-0808">Transferase</keyword>
<keyword evidence="3" id="KW-1133">Transmembrane helix</keyword>
<evidence type="ECO:0000256" key="1">
    <source>
        <dbReference type="ARBA" id="ARBA00022679"/>
    </source>
</evidence>
<dbReference type="Gene3D" id="3.40.630.30">
    <property type="match status" value="1"/>
</dbReference>
<keyword evidence="3" id="KW-0472">Membrane</keyword>
<dbReference type="PATRIC" id="fig|861299.3.peg.5308"/>
<dbReference type="InterPro" id="IPR000182">
    <property type="entry name" value="GNAT_dom"/>
</dbReference>
<gene>
    <name evidence="5" type="ORF">J421_5250</name>
</gene>
<dbReference type="CDD" id="cd04301">
    <property type="entry name" value="NAT_SF"/>
    <property type="match status" value="1"/>
</dbReference>
<proteinExistence type="predicted"/>
<dbReference type="PROSITE" id="PS51186">
    <property type="entry name" value="GNAT"/>
    <property type="match status" value="1"/>
</dbReference>
<evidence type="ECO:0000313" key="5">
    <source>
        <dbReference type="EMBL" id="AHG92785.1"/>
    </source>
</evidence>
<dbReference type="InterPro" id="IPR016181">
    <property type="entry name" value="Acyl_CoA_acyltransferase"/>
</dbReference>